<feature type="domain" description="Phospholipid/glycerol acyltransferase" evidence="1">
    <location>
        <begin position="84"/>
        <end position="211"/>
    </location>
</feature>
<name>A0ABQ1QDK2_9RHOB</name>
<dbReference type="EMBL" id="BMGI01000001">
    <property type="protein sequence ID" value="GGD24021.1"/>
    <property type="molecule type" value="Genomic_DNA"/>
</dbReference>
<evidence type="ECO:0000313" key="3">
    <source>
        <dbReference type="Proteomes" id="UP000617355"/>
    </source>
</evidence>
<evidence type="ECO:0000313" key="2">
    <source>
        <dbReference type="EMBL" id="GGD24021.1"/>
    </source>
</evidence>
<proteinExistence type="predicted"/>
<dbReference type="Proteomes" id="UP000617355">
    <property type="component" value="Unassembled WGS sequence"/>
</dbReference>
<reference evidence="3" key="1">
    <citation type="journal article" date="2019" name="Int. J. Syst. Evol. Microbiol.">
        <title>The Global Catalogue of Microorganisms (GCM) 10K type strain sequencing project: providing services to taxonomists for standard genome sequencing and annotation.</title>
        <authorList>
            <consortium name="The Broad Institute Genomics Platform"/>
            <consortium name="The Broad Institute Genome Sequencing Center for Infectious Disease"/>
            <person name="Wu L."/>
            <person name="Ma J."/>
        </authorList>
    </citation>
    <scope>NUCLEOTIDE SEQUENCE [LARGE SCALE GENOMIC DNA]</scope>
    <source>
        <strain evidence="3">CGMCC 1.12922</strain>
    </source>
</reference>
<dbReference type="SUPFAM" id="SSF69593">
    <property type="entry name" value="Glycerol-3-phosphate (1)-acyltransferase"/>
    <property type="match status" value="1"/>
</dbReference>
<organism evidence="2 3">
    <name type="scientific">Sinisalibacter lacisalsi</name>
    <dbReference type="NCBI Taxonomy" id="1526570"/>
    <lineage>
        <taxon>Bacteria</taxon>
        <taxon>Pseudomonadati</taxon>
        <taxon>Pseudomonadota</taxon>
        <taxon>Alphaproteobacteria</taxon>
        <taxon>Rhodobacterales</taxon>
        <taxon>Roseobacteraceae</taxon>
        <taxon>Sinisalibacter</taxon>
    </lineage>
</organism>
<comment type="caution">
    <text evidence="2">The sequence shown here is derived from an EMBL/GenBank/DDBJ whole genome shotgun (WGS) entry which is preliminary data.</text>
</comment>
<dbReference type="RefSeq" id="WP_188526082.1">
    <property type="nucleotide sequence ID" value="NZ_BMGI01000001.1"/>
</dbReference>
<evidence type="ECO:0000259" key="1">
    <source>
        <dbReference type="Pfam" id="PF01553"/>
    </source>
</evidence>
<dbReference type="CDD" id="cd07986">
    <property type="entry name" value="LPLAT_ACT14924-like"/>
    <property type="match status" value="1"/>
</dbReference>
<dbReference type="InterPro" id="IPR045746">
    <property type="entry name" value="ACT14924-like_Acyltransf_dom"/>
</dbReference>
<sequence>MGIRTATGATPHKYDKRNLTYAHSFENGLQASTIRAIEWLTGKISIIRMVREFERRGGAEGLAFWRAALDVMGIEITTPAAQFEHIPKTGPVVVVANHPHGLVDGMIMAELIARVRDDFQILTREVLTGLDAVASSFLIPVPFPHDKDAQKKSVEMRARAMERLNAGGLICIFPSGVVASSKTAFGPVEEAEWNVFTAQLIRRSGAAVVPIHFRGRNSRWYQIANRLSSTLRQALLLHEVVHVCNQPHGPVIGAPLTPAQLDRLATDPRGFIAWLRAHTLSLQD</sequence>
<keyword evidence="3" id="KW-1185">Reference proteome</keyword>
<accession>A0ABQ1QDK2</accession>
<gene>
    <name evidence="2" type="ORF">GCM10011358_05600</name>
</gene>
<dbReference type="Pfam" id="PF01553">
    <property type="entry name" value="Acyltransferase"/>
    <property type="match status" value="1"/>
</dbReference>
<dbReference type="InterPro" id="IPR002123">
    <property type="entry name" value="Plipid/glycerol_acylTrfase"/>
</dbReference>
<protein>
    <recommendedName>
        <fullName evidence="1">Phospholipid/glycerol acyltransferase domain-containing protein</fullName>
    </recommendedName>
</protein>